<dbReference type="GO" id="GO:0032259">
    <property type="term" value="P:methylation"/>
    <property type="evidence" value="ECO:0007669"/>
    <property type="project" value="UniProtKB-KW"/>
</dbReference>
<dbReference type="GO" id="GO:0008168">
    <property type="term" value="F:methyltransferase activity"/>
    <property type="evidence" value="ECO:0007669"/>
    <property type="project" value="UniProtKB-KW"/>
</dbReference>
<evidence type="ECO:0000313" key="3">
    <source>
        <dbReference type="EMBL" id="VFK25147.1"/>
    </source>
</evidence>
<gene>
    <name evidence="2" type="ORF">BECKLPF1236A_GA0070988_1001821</name>
    <name evidence="3" type="ORF">BECKLPF1236C_GA0070990_1001912</name>
</gene>
<name>A0A450VUU9_9GAMM</name>
<protein>
    <submittedName>
        <fullName evidence="2">Methyltransferase domain-containing protein</fullName>
    </submittedName>
</protein>
<dbReference type="SUPFAM" id="SSF53335">
    <property type="entry name" value="S-adenosyl-L-methionine-dependent methyltransferases"/>
    <property type="match status" value="1"/>
</dbReference>
<dbReference type="Pfam" id="PF13847">
    <property type="entry name" value="Methyltransf_31"/>
    <property type="match status" value="1"/>
</dbReference>
<accession>A0A450VUU9</accession>
<dbReference type="CDD" id="cd02440">
    <property type="entry name" value="AdoMet_MTases"/>
    <property type="match status" value="1"/>
</dbReference>
<dbReference type="AlphaFoldDB" id="A0A450VUU9"/>
<evidence type="ECO:0000313" key="2">
    <source>
        <dbReference type="EMBL" id="VFK08581.1"/>
    </source>
</evidence>
<sequence length="253" mass="29114">MSEKTIDHFCSSTYYRLFSLFNRYDKKLVHVLKSLLGFEPNRILDLACGVGLSTLVLRDNFPGAKITGINIDPDLIEFARERASRDGIEFRCAEILDMLAEIPNNTIDLIFIKSAYHYFDEQITIAHLKPLLRERGVIGIAERTARSAKSYPLPNIASTYWEGVFSGHRPNRRLHAADASEMTLSVSCLGEHVMIPTDIYLDAVKENQLVGLWLLKPEVVDEWINNQVTQEIDAFRVFEEFWLYLYRKNRLIA</sequence>
<evidence type="ECO:0000259" key="1">
    <source>
        <dbReference type="Pfam" id="PF13847"/>
    </source>
</evidence>
<dbReference type="InterPro" id="IPR029063">
    <property type="entry name" value="SAM-dependent_MTases_sf"/>
</dbReference>
<dbReference type="InterPro" id="IPR025714">
    <property type="entry name" value="Methyltranfer_dom"/>
</dbReference>
<dbReference type="PANTHER" id="PTHR43861">
    <property type="entry name" value="TRANS-ACONITATE 2-METHYLTRANSFERASE-RELATED"/>
    <property type="match status" value="1"/>
</dbReference>
<proteinExistence type="predicted"/>
<keyword evidence="2" id="KW-0808">Transferase</keyword>
<dbReference type="EMBL" id="CAADFP010000019">
    <property type="protein sequence ID" value="VFK25147.1"/>
    <property type="molecule type" value="Genomic_DNA"/>
</dbReference>
<feature type="domain" description="Methyltransferase" evidence="1">
    <location>
        <begin position="42"/>
        <end position="143"/>
    </location>
</feature>
<dbReference type="PANTHER" id="PTHR43861:SF1">
    <property type="entry name" value="TRANS-ACONITATE 2-METHYLTRANSFERASE"/>
    <property type="match status" value="1"/>
</dbReference>
<organism evidence="2">
    <name type="scientific">Candidatus Kentrum sp. LPFa</name>
    <dbReference type="NCBI Taxonomy" id="2126335"/>
    <lineage>
        <taxon>Bacteria</taxon>
        <taxon>Pseudomonadati</taxon>
        <taxon>Pseudomonadota</taxon>
        <taxon>Gammaproteobacteria</taxon>
        <taxon>Candidatus Kentrum</taxon>
    </lineage>
</organism>
<dbReference type="EMBL" id="CAADFM010000018">
    <property type="protein sequence ID" value="VFK08581.1"/>
    <property type="molecule type" value="Genomic_DNA"/>
</dbReference>
<keyword evidence="2" id="KW-0489">Methyltransferase</keyword>
<reference evidence="2" key="1">
    <citation type="submission" date="2019-02" db="EMBL/GenBank/DDBJ databases">
        <authorList>
            <person name="Gruber-Vodicka R. H."/>
            <person name="Seah K. B. B."/>
        </authorList>
    </citation>
    <scope>NUCLEOTIDE SEQUENCE</scope>
    <source>
        <strain evidence="2">BECK_S312</strain>
        <strain evidence="3">BECK_S426</strain>
    </source>
</reference>
<dbReference type="Gene3D" id="3.40.50.150">
    <property type="entry name" value="Vaccinia Virus protein VP39"/>
    <property type="match status" value="1"/>
</dbReference>